<keyword evidence="2" id="KW-0732">Signal</keyword>
<feature type="region of interest" description="Disordered" evidence="1">
    <location>
        <begin position="1250"/>
        <end position="1427"/>
    </location>
</feature>
<feature type="compositionally biased region" description="Basic and acidic residues" evidence="1">
    <location>
        <begin position="1399"/>
        <end position="1409"/>
    </location>
</feature>
<organism evidence="3 4">
    <name type="scientific">Pinctada imbricata</name>
    <name type="common">Atlantic pearl-oyster</name>
    <name type="synonym">Pinctada martensii</name>
    <dbReference type="NCBI Taxonomy" id="66713"/>
    <lineage>
        <taxon>Eukaryota</taxon>
        <taxon>Metazoa</taxon>
        <taxon>Spiralia</taxon>
        <taxon>Lophotrochozoa</taxon>
        <taxon>Mollusca</taxon>
        <taxon>Bivalvia</taxon>
        <taxon>Autobranchia</taxon>
        <taxon>Pteriomorphia</taxon>
        <taxon>Pterioida</taxon>
        <taxon>Pterioidea</taxon>
        <taxon>Pteriidae</taxon>
        <taxon>Pinctada</taxon>
    </lineage>
</organism>
<evidence type="ECO:0000256" key="1">
    <source>
        <dbReference type="SAM" id="MobiDB-lite"/>
    </source>
</evidence>
<feature type="region of interest" description="Disordered" evidence="1">
    <location>
        <begin position="598"/>
        <end position="635"/>
    </location>
</feature>
<dbReference type="EMBL" id="VSWD01000010">
    <property type="protein sequence ID" value="KAK3090754.1"/>
    <property type="molecule type" value="Genomic_DNA"/>
</dbReference>
<feature type="compositionally biased region" description="Polar residues" evidence="1">
    <location>
        <begin position="1216"/>
        <end position="1237"/>
    </location>
</feature>
<dbReference type="Proteomes" id="UP001186944">
    <property type="component" value="Unassembled WGS sequence"/>
</dbReference>
<feature type="compositionally biased region" description="Polar residues" evidence="1">
    <location>
        <begin position="151"/>
        <end position="163"/>
    </location>
</feature>
<feature type="region of interest" description="Disordered" evidence="1">
    <location>
        <begin position="681"/>
        <end position="749"/>
    </location>
</feature>
<feature type="compositionally biased region" description="Basic and acidic residues" evidence="1">
    <location>
        <begin position="1277"/>
        <end position="1287"/>
    </location>
</feature>
<feature type="region of interest" description="Disordered" evidence="1">
    <location>
        <begin position="1155"/>
        <end position="1189"/>
    </location>
</feature>
<comment type="caution">
    <text evidence="3">The sequence shown here is derived from an EMBL/GenBank/DDBJ whole genome shotgun (WGS) entry which is preliminary data.</text>
</comment>
<name>A0AA88Y129_PINIB</name>
<feature type="chain" id="PRO_5041698386" evidence="2">
    <location>
        <begin position="18"/>
        <end position="1549"/>
    </location>
</feature>
<feature type="compositionally biased region" description="Basic and acidic residues" evidence="1">
    <location>
        <begin position="1157"/>
        <end position="1177"/>
    </location>
</feature>
<feature type="compositionally biased region" description="Low complexity" evidence="1">
    <location>
        <begin position="769"/>
        <end position="788"/>
    </location>
</feature>
<feature type="region of interest" description="Disordered" evidence="1">
    <location>
        <begin position="1210"/>
        <end position="1237"/>
    </location>
</feature>
<feature type="region of interest" description="Disordered" evidence="1">
    <location>
        <begin position="122"/>
        <end position="176"/>
    </location>
</feature>
<feature type="compositionally biased region" description="Low complexity" evidence="1">
    <location>
        <begin position="897"/>
        <end position="914"/>
    </location>
</feature>
<feature type="signal peptide" evidence="2">
    <location>
        <begin position="1"/>
        <end position="17"/>
    </location>
</feature>
<feature type="region of interest" description="Disordered" evidence="1">
    <location>
        <begin position="890"/>
        <end position="919"/>
    </location>
</feature>
<protein>
    <submittedName>
        <fullName evidence="3">Uncharacterized protein</fullName>
    </submittedName>
</protein>
<reference evidence="3" key="1">
    <citation type="submission" date="2019-08" db="EMBL/GenBank/DDBJ databases">
        <title>The improved chromosome-level genome for the pearl oyster Pinctada fucata martensii using PacBio sequencing and Hi-C.</title>
        <authorList>
            <person name="Zheng Z."/>
        </authorList>
    </citation>
    <scope>NUCLEOTIDE SEQUENCE</scope>
    <source>
        <strain evidence="3">ZZ-2019</strain>
        <tissue evidence="3">Adductor muscle</tissue>
    </source>
</reference>
<feature type="compositionally biased region" description="Basic and acidic residues" evidence="1">
    <location>
        <begin position="1363"/>
        <end position="1374"/>
    </location>
</feature>
<evidence type="ECO:0000313" key="4">
    <source>
        <dbReference type="Proteomes" id="UP001186944"/>
    </source>
</evidence>
<gene>
    <name evidence="3" type="ORF">FSP39_014338</name>
</gene>
<feature type="region of interest" description="Disordered" evidence="1">
    <location>
        <begin position="769"/>
        <end position="824"/>
    </location>
</feature>
<accession>A0AA88Y129</accession>
<feature type="compositionally biased region" description="Basic and acidic residues" evidence="1">
    <location>
        <begin position="164"/>
        <end position="176"/>
    </location>
</feature>
<evidence type="ECO:0000313" key="3">
    <source>
        <dbReference type="EMBL" id="KAK3090754.1"/>
    </source>
</evidence>
<proteinExistence type="predicted"/>
<sequence>MHYMILVLCIGLQVVLGQNANGQNTAIAGLSFPAQNGQNTDQTGAIANTLNNLPSSFSTIPNNQNVVNGVQQTGAVQPGQTAMQPMVTGQAPMIPGQTPMIPGQTSMIPGQTSMIPGQTGFTAQNTFQTGIPRPNPDSPDNKLSPVRQDSIRLQESPEYQDNLFSKEDLSESPHEDVISQDVQTVSSVFTHHKHSDSHSLMSICVLTGFLSFLVNVAKGVELRISSFHSDSPDKLISAEMCVHATAKLDRKVKTTQSIRFLLLDESGILSSCFLMKFCKKYIGRNCVFLSLAPAVTFVSSPQSTVMDFFLNLAFLIVVSITGSYGQGFGPFRPFGFPGFGRPPFPFGPPPPGLGPMPPMPMPAFPGPPLPPLDAGIAAGETGFPGPLTPFPEMGSPDSIPATSFDTLPGTEVQGGSPFGSSVDPFAATGTTLPDGAIQDSTFFENQGSTSLEGTLQIPGTGATATGEFPSITMPGDSTTSFPELTLPGGTTGALPGLTSATGTTTSDAGVPAGLNPATAAEPSFATRFGTGVNGNSAAQGQQSVFTQGTNRVTTNTATDNILAQFMPNTGPQQTVLQRNGGSNAFDSARILNTVFGSGASVSNNQDTRGNGDPFTTAQNVQTQTPPTGNDGPGLMPRTTLIQSETFDNSVLRQENPFLGQTSVMPNTNQLGISANQIQTRNTPETNFGTGLLAGSQFSGTGPQLPTGSQSSSVTSQRFGGTESMTSSPAMTNGQLSNSQFNSMSGNSLTGQFPAGPSVAFGNQLTTGSNVNSQISSSPSESRFSFGASTSQSRFSSNNGGTQTQNINSLSTNMGNQVTVGGNLPQSSQNRFEQADVSSNVISPQNDFIFTRQAVQPNVLVQSNAQTNPRVVGSATNGFAQFIGSAQRGTGNENSIFSSTNQQSGGSVSQQAAPSIFPNTGFGQANSISTSMTSVGTVGSDQRFGMSFPTQTFAGGISNQTQVKVIETGQNKIVLSNQLPIQNGNQTFTVMENNTACQLRGCSGGEQCVFMDFYPCPNWITTLQCRCLPGCVINNRFIPRGQTITVDTCGNQCSCVNNDGKTYVDDASGITLCIVGTDAGYWTMMLSRKREITHRPMTFFRGSEDGSPLQDDEYVTKVSPRAQVILSPRHISPGRRSNKSVSNIFHTSPVPVIFTSRSSKDQSLERTLHGDGSAEHVSLRNPAEESLEESAEADALLIQRTQSMIEEAYTSGGVGNDISSRHNMSTRSSNARSIKNESVSISVRKNSFATNKSLSSSSVHGKTQNSEKNKDSGNNSVRKNDDSFHDSVTKLSRSRRSSTADVSCSDADSTKNNPAYSPSASEKESDMEEAPVEENLNYKPVAPVNLRKISGVGKKRSHSVLTKTNRETRNLDKQETMLLMDTPKTSKPKPSAKLKNTQKLMEDSTESERSKPKRRKRNTSPVRSLQYYSGKDHCRTKRSIVDLDFVMDCVVSTISEARENCGSAQVSSLLKNFKLQAVEGIAQTIENLEIIRTLKLDVAESRKNITAMKKILLDLQQKKDLLKSESSEEGPRLVKLQSINDWINSVQSLM</sequence>
<feature type="compositionally biased region" description="Polar residues" evidence="1">
    <location>
        <begin position="789"/>
        <end position="824"/>
    </location>
</feature>
<keyword evidence="4" id="KW-1185">Reference proteome</keyword>
<feature type="compositionally biased region" description="Polar residues" evidence="1">
    <location>
        <begin position="695"/>
        <end position="749"/>
    </location>
</feature>
<feature type="compositionally biased region" description="Polar residues" evidence="1">
    <location>
        <begin position="1296"/>
        <end position="1319"/>
    </location>
</feature>
<feature type="compositionally biased region" description="Polar residues" evidence="1">
    <location>
        <begin position="1250"/>
        <end position="1263"/>
    </location>
</feature>
<evidence type="ECO:0000256" key="2">
    <source>
        <dbReference type="SAM" id="SignalP"/>
    </source>
</evidence>
<feature type="compositionally biased region" description="Polar residues" evidence="1">
    <location>
        <begin position="599"/>
        <end position="627"/>
    </location>
</feature>